<sequence>MLPDEIRYAPVYAMQINRNQSNAVLLSRYAKRVVVRIIKNSLCDKGRCAKIQSHDLVPAPARNDILTMIIGKLEHSSRVRGIGGAIGLRDYFGLPQRSSESLSQEALRKIELQMEENLNQRMNVMEQRFMEQLQQQQEIQRALEEKLQSMTQHNMEYPLKL</sequence>
<accession>A0A0L9VN53</accession>
<keyword evidence="1" id="KW-0175">Coiled coil</keyword>
<dbReference type="EMBL" id="CM003380">
    <property type="protein sequence ID" value="KOM56470.1"/>
    <property type="molecule type" value="Genomic_DNA"/>
</dbReference>
<gene>
    <name evidence="2" type="ORF">LR48_Vigan10g236200</name>
</gene>
<dbReference type="Proteomes" id="UP000053144">
    <property type="component" value="Chromosome 10"/>
</dbReference>
<dbReference type="PANTHER" id="PTHR33018">
    <property type="entry name" value="OS10G0338966 PROTEIN-RELATED"/>
    <property type="match status" value="1"/>
</dbReference>
<feature type="coiled-coil region" evidence="1">
    <location>
        <begin position="107"/>
        <end position="153"/>
    </location>
</feature>
<dbReference type="AlphaFoldDB" id="A0A0L9VN53"/>
<proteinExistence type="predicted"/>
<dbReference type="Gramene" id="KOM56470">
    <property type="protein sequence ID" value="KOM56470"/>
    <property type="gene ID" value="LR48_Vigan10g236200"/>
</dbReference>
<dbReference type="PANTHER" id="PTHR33018:SF34">
    <property type="entry name" value="OS02G0472350 PROTEIN"/>
    <property type="match status" value="1"/>
</dbReference>
<name>A0A0L9VN53_PHAAN</name>
<protein>
    <submittedName>
        <fullName evidence="2">Uncharacterized protein</fullName>
    </submittedName>
</protein>
<evidence type="ECO:0000313" key="3">
    <source>
        <dbReference type="Proteomes" id="UP000053144"/>
    </source>
</evidence>
<reference evidence="3" key="1">
    <citation type="journal article" date="2015" name="Proc. Natl. Acad. Sci. U.S.A.">
        <title>Genome sequencing of adzuki bean (Vigna angularis) provides insight into high starch and low fat accumulation and domestication.</title>
        <authorList>
            <person name="Yang K."/>
            <person name="Tian Z."/>
            <person name="Chen C."/>
            <person name="Luo L."/>
            <person name="Zhao B."/>
            <person name="Wang Z."/>
            <person name="Yu L."/>
            <person name="Li Y."/>
            <person name="Sun Y."/>
            <person name="Li W."/>
            <person name="Chen Y."/>
            <person name="Li Y."/>
            <person name="Zhang Y."/>
            <person name="Ai D."/>
            <person name="Zhao J."/>
            <person name="Shang C."/>
            <person name="Ma Y."/>
            <person name="Wu B."/>
            <person name="Wang M."/>
            <person name="Gao L."/>
            <person name="Sun D."/>
            <person name="Zhang P."/>
            <person name="Guo F."/>
            <person name="Wang W."/>
            <person name="Li Y."/>
            <person name="Wang J."/>
            <person name="Varshney R.K."/>
            <person name="Wang J."/>
            <person name="Ling H.Q."/>
            <person name="Wan P."/>
        </authorList>
    </citation>
    <scope>NUCLEOTIDE SEQUENCE</scope>
    <source>
        <strain evidence="3">cv. Jingnong 6</strain>
    </source>
</reference>
<evidence type="ECO:0000256" key="1">
    <source>
        <dbReference type="SAM" id="Coils"/>
    </source>
</evidence>
<organism evidence="2 3">
    <name type="scientific">Phaseolus angularis</name>
    <name type="common">Azuki bean</name>
    <name type="synonym">Vigna angularis</name>
    <dbReference type="NCBI Taxonomy" id="3914"/>
    <lineage>
        <taxon>Eukaryota</taxon>
        <taxon>Viridiplantae</taxon>
        <taxon>Streptophyta</taxon>
        <taxon>Embryophyta</taxon>
        <taxon>Tracheophyta</taxon>
        <taxon>Spermatophyta</taxon>
        <taxon>Magnoliopsida</taxon>
        <taxon>eudicotyledons</taxon>
        <taxon>Gunneridae</taxon>
        <taxon>Pentapetalae</taxon>
        <taxon>rosids</taxon>
        <taxon>fabids</taxon>
        <taxon>Fabales</taxon>
        <taxon>Fabaceae</taxon>
        <taxon>Papilionoideae</taxon>
        <taxon>50 kb inversion clade</taxon>
        <taxon>NPAAA clade</taxon>
        <taxon>indigoferoid/millettioid clade</taxon>
        <taxon>Phaseoleae</taxon>
        <taxon>Vigna</taxon>
    </lineage>
</organism>
<evidence type="ECO:0000313" key="2">
    <source>
        <dbReference type="EMBL" id="KOM56470.1"/>
    </source>
</evidence>